<gene>
    <name evidence="1" type="ORF">T11_11526</name>
</gene>
<feature type="non-terminal residue" evidence="1">
    <location>
        <position position="1"/>
    </location>
</feature>
<dbReference type="EMBL" id="JYDP01000060">
    <property type="protein sequence ID" value="KRZ10444.1"/>
    <property type="molecule type" value="Genomic_DNA"/>
</dbReference>
<sequence length="50" mass="5929">LLLLTSGWTARRIFIKKHCDYSNSFMHYVFTQFFRYSQAVLHCASLKAEV</sequence>
<reference evidence="1 2" key="1">
    <citation type="submission" date="2015-01" db="EMBL/GenBank/DDBJ databases">
        <title>Evolution of Trichinella species and genotypes.</title>
        <authorList>
            <person name="Korhonen P.K."/>
            <person name="Edoardo P."/>
            <person name="Giuseppe L.R."/>
            <person name="Gasser R.B."/>
        </authorList>
    </citation>
    <scope>NUCLEOTIDE SEQUENCE [LARGE SCALE GENOMIC DNA]</scope>
    <source>
        <strain evidence="1">ISS1029</strain>
    </source>
</reference>
<organism evidence="1 2">
    <name type="scientific">Trichinella zimbabwensis</name>
    <dbReference type="NCBI Taxonomy" id="268475"/>
    <lineage>
        <taxon>Eukaryota</taxon>
        <taxon>Metazoa</taxon>
        <taxon>Ecdysozoa</taxon>
        <taxon>Nematoda</taxon>
        <taxon>Enoplea</taxon>
        <taxon>Dorylaimia</taxon>
        <taxon>Trichinellida</taxon>
        <taxon>Trichinellidae</taxon>
        <taxon>Trichinella</taxon>
    </lineage>
</organism>
<evidence type="ECO:0000313" key="1">
    <source>
        <dbReference type="EMBL" id="KRZ10444.1"/>
    </source>
</evidence>
<keyword evidence="2" id="KW-1185">Reference proteome</keyword>
<dbReference type="AlphaFoldDB" id="A0A0V1HJ12"/>
<evidence type="ECO:0000313" key="2">
    <source>
        <dbReference type="Proteomes" id="UP000055024"/>
    </source>
</evidence>
<proteinExistence type="predicted"/>
<comment type="caution">
    <text evidence="1">The sequence shown here is derived from an EMBL/GenBank/DDBJ whole genome shotgun (WGS) entry which is preliminary data.</text>
</comment>
<protein>
    <submittedName>
        <fullName evidence="1">Uncharacterized protein</fullName>
    </submittedName>
</protein>
<name>A0A0V1HJ12_9BILA</name>
<accession>A0A0V1HJ12</accession>
<dbReference type="Proteomes" id="UP000055024">
    <property type="component" value="Unassembled WGS sequence"/>
</dbReference>
<feature type="non-terminal residue" evidence="1">
    <location>
        <position position="50"/>
    </location>
</feature>